<dbReference type="SMART" id="SM00698">
    <property type="entry name" value="MORN"/>
    <property type="match status" value="2"/>
</dbReference>
<dbReference type="Pfam" id="PF02493">
    <property type="entry name" value="MORN"/>
    <property type="match status" value="2"/>
</dbReference>
<protein>
    <submittedName>
        <fullName evidence="2">Uncharacterized protein</fullName>
    </submittedName>
</protein>
<accession>A0ABD3RWU1</accession>
<dbReference type="SUPFAM" id="SSF82185">
    <property type="entry name" value="Histone H3 K4-specific methyltransferase SET7/9 N-terminal domain"/>
    <property type="match status" value="1"/>
</dbReference>
<evidence type="ECO:0000256" key="1">
    <source>
        <dbReference type="ARBA" id="ARBA00022737"/>
    </source>
</evidence>
<evidence type="ECO:0000313" key="3">
    <source>
        <dbReference type="Proteomes" id="UP001530377"/>
    </source>
</evidence>
<evidence type="ECO:0000313" key="2">
    <source>
        <dbReference type="EMBL" id="KAL3816698.1"/>
    </source>
</evidence>
<sequence length="79" mass="8811">MLMTSDRKRVIYEGAWEKGRMHGHGAYYYYSEKGGEGGGSSGRKSPQECGKYAGQFWQSLRNGQGVYTLPDGSVYDGKF</sequence>
<reference evidence="2 3" key="1">
    <citation type="submission" date="2024-10" db="EMBL/GenBank/DDBJ databases">
        <title>Updated reference genomes for cyclostephanoid diatoms.</title>
        <authorList>
            <person name="Roberts W.R."/>
            <person name="Alverson A.J."/>
        </authorList>
    </citation>
    <scope>NUCLEOTIDE SEQUENCE [LARGE SCALE GENOMIC DNA]</scope>
    <source>
        <strain evidence="2 3">AJA228-03</strain>
    </source>
</reference>
<dbReference type="PANTHER" id="PTHR43215:SF14">
    <property type="entry name" value="RADIAL SPOKE HEAD 1 HOMOLOG"/>
    <property type="match status" value="1"/>
</dbReference>
<dbReference type="Gene3D" id="2.20.110.10">
    <property type="entry name" value="Histone H3 K4-specific methyltransferase SET7/9 N-terminal domain"/>
    <property type="match status" value="1"/>
</dbReference>
<proteinExistence type="predicted"/>
<keyword evidence="3" id="KW-1185">Reference proteome</keyword>
<dbReference type="Proteomes" id="UP001530377">
    <property type="component" value="Unassembled WGS sequence"/>
</dbReference>
<gene>
    <name evidence="2" type="ORF">ACHAXA_009137</name>
</gene>
<dbReference type="EMBL" id="JALLPB020000136">
    <property type="protein sequence ID" value="KAL3816698.1"/>
    <property type="molecule type" value="Genomic_DNA"/>
</dbReference>
<name>A0ABD3RWU1_9STRA</name>
<keyword evidence="1" id="KW-0677">Repeat</keyword>
<organism evidence="2 3">
    <name type="scientific">Cyclostephanos tholiformis</name>
    <dbReference type="NCBI Taxonomy" id="382380"/>
    <lineage>
        <taxon>Eukaryota</taxon>
        <taxon>Sar</taxon>
        <taxon>Stramenopiles</taxon>
        <taxon>Ochrophyta</taxon>
        <taxon>Bacillariophyta</taxon>
        <taxon>Coscinodiscophyceae</taxon>
        <taxon>Thalassiosirophycidae</taxon>
        <taxon>Stephanodiscales</taxon>
        <taxon>Stephanodiscaceae</taxon>
        <taxon>Cyclostephanos</taxon>
    </lineage>
</organism>
<dbReference type="AlphaFoldDB" id="A0ABD3RWU1"/>
<comment type="caution">
    <text evidence="2">The sequence shown here is derived from an EMBL/GenBank/DDBJ whole genome shotgun (WGS) entry which is preliminary data.</text>
</comment>
<dbReference type="PANTHER" id="PTHR43215">
    <property type="entry name" value="RADIAL SPOKE HEAD 1 HOMOLOG"/>
    <property type="match status" value="1"/>
</dbReference>
<dbReference type="InterPro" id="IPR003409">
    <property type="entry name" value="MORN"/>
</dbReference>